<dbReference type="Proteomes" id="UP000000346">
    <property type="component" value="Chromosome"/>
</dbReference>
<dbReference type="SUPFAM" id="SSF51905">
    <property type="entry name" value="FAD/NAD(P)-binding domain"/>
    <property type="match status" value="1"/>
</dbReference>
<dbReference type="InParanoid" id="D9Q336"/>
<organism evidence="1 2">
    <name type="scientific">Acidilobus saccharovorans (strain DSM 16705 / JCM 18335 / VKM B-2471 / 345-15)</name>
    <dbReference type="NCBI Taxonomy" id="666510"/>
    <lineage>
        <taxon>Archaea</taxon>
        <taxon>Thermoproteota</taxon>
        <taxon>Thermoprotei</taxon>
        <taxon>Acidilobales</taxon>
        <taxon>Acidilobaceae</taxon>
        <taxon>Acidilobus</taxon>
    </lineage>
</organism>
<sequence>MAEALNIVGAGPAGASAAYAASKLGFRAVVYEANPRPAVKPCGRGIPTLSNLPFEVPKERVIADIKGAVLYVDGVKSVEVRDTVRGYIVDKEGMIRDVIASSGAELYTSSPYNASNGTVKVNGQVREVRTGLLAGGVAFYDGEKIYGVQAIVRAPRLESMDYLYIDFDTSLIGYYWIFPAEEGVEVGVGGFESPQRLRELLERYIEKHKEMLGSYSILSIAGAPIAVGGVSTGSVRGLFKVGEAAGFVLPLTGEGIRPSAISGYEAARAYLTGLDVNSVLESLNISRVVRVHRSILKALKGMSPERRRDFMFEIPAAVHEEVALGTMNINRIVKALASKPLLAAKIMKYIMIS</sequence>
<dbReference type="OrthoDB" id="6062at2157"/>
<dbReference type="EMBL" id="CP001742">
    <property type="protein sequence ID" value="ADL19724.1"/>
    <property type="molecule type" value="Genomic_DNA"/>
</dbReference>
<dbReference type="InterPro" id="IPR050407">
    <property type="entry name" value="Geranylgeranyl_reductase"/>
</dbReference>
<dbReference type="Gene3D" id="3.50.50.60">
    <property type="entry name" value="FAD/NAD(P)-binding domain"/>
    <property type="match status" value="1"/>
</dbReference>
<reference evidence="1 2" key="1">
    <citation type="journal article" date="2010" name="Appl. Environ. Microbiol.">
        <title>The genome sequence of the crenarchaeon Acidilobus saccharovorans supports a new order, Acidilobales, and suggests an important ecological role in terrestrial acidic hot springs.</title>
        <authorList>
            <person name="Mardanov A.V."/>
            <person name="Svetlitchnyi V.A."/>
            <person name="Beletsky A.V."/>
            <person name="Prokofeva M.I."/>
            <person name="Bonch-Osmolovskaya E.A."/>
            <person name="Ravin N.V."/>
            <person name="Skryabin K.G."/>
        </authorList>
    </citation>
    <scope>NUCLEOTIDE SEQUENCE [LARGE SCALE GENOMIC DNA]</scope>
    <source>
        <strain evidence="2">DSM 16705 / JCM 18335 / VKM B-2471 / 345-15</strain>
    </source>
</reference>
<dbReference type="AlphaFoldDB" id="D9Q336"/>
<name>D9Q336_ACIS3</name>
<proteinExistence type="predicted"/>
<evidence type="ECO:0000313" key="1">
    <source>
        <dbReference type="EMBL" id="ADL19724.1"/>
    </source>
</evidence>
<dbReference type="Pfam" id="PF13450">
    <property type="entry name" value="NAD_binding_8"/>
    <property type="match status" value="1"/>
</dbReference>
<gene>
    <name evidence="1" type="ordered locus">ASAC_1319</name>
</gene>
<dbReference type="PANTHER" id="PTHR42685">
    <property type="entry name" value="GERANYLGERANYL DIPHOSPHATE REDUCTASE"/>
    <property type="match status" value="1"/>
</dbReference>
<dbReference type="KEGG" id="asc:ASAC_1319"/>
<dbReference type="STRING" id="666510.ASAC_1319"/>
<protein>
    <submittedName>
        <fullName evidence="1">Dehydrogenase</fullName>
    </submittedName>
</protein>
<dbReference type="RefSeq" id="WP_013267236.1">
    <property type="nucleotide sequence ID" value="NC_014374.1"/>
</dbReference>
<keyword evidence="2" id="KW-1185">Reference proteome</keyword>
<dbReference type="SUPFAM" id="SSF51971">
    <property type="entry name" value="Nucleotide-binding domain"/>
    <property type="match status" value="1"/>
</dbReference>
<dbReference type="eggNOG" id="arCOG00570">
    <property type="taxonomic scope" value="Archaea"/>
</dbReference>
<dbReference type="HOGENOM" id="CLU_066799_0_0_2"/>
<accession>D9Q336</accession>
<dbReference type="PANTHER" id="PTHR42685:SF20">
    <property type="entry name" value="HYDROGENASE, PUTATIVE-RELATED"/>
    <property type="match status" value="1"/>
</dbReference>
<dbReference type="InterPro" id="IPR036188">
    <property type="entry name" value="FAD/NAD-bd_sf"/>
</dbReference>
<dbReference type="GeneID" id="9499575"/>
<evidence type="ECO:0000313" key="2">
    <source>
        <dbReference type="Proteomes" id="UP000000346"/>
    </source>
</evidence>
<dbReference type="PRINTS" id="PR00368">
    <property type="entry name" value="FADPNR"/>
</dbReference>